<accession>A0ACC3SA98</accession>
<name>A0ACC3SA98_9PEZI</name>
<proteinExistence type="predicted"/>
<dbReference type="EMBL" id="JAMKPW020000030">
    <property type="protein sequence ID" value="KAK8203408.1"/>
    <property type="molecule type" value="Genomic_DNA"/>
</dbReference>
<evidence type="ECO:0000313" key="2">
    <source>
        <dbReference type="Proteomes" id="UP001320706"/>
    </source>
</evidence>
<reference evidence="1" key="1">
    <citation type="submission" date="2024-02" db="EMBL/GenBank/DDBJ databases">
        <title>Metagenome Assembled Genome of Zalaria obscura JY119.</title>
        <authorList>
            <person name="Vighnesh L."/>
            <person name="Jagadeeshwari U."/>
            <person name="Venkata Ramana C."/>
            <person name="Sasikala C."/>
        </authorList>
    </citation>
    <scope>NUCLEOTIDE SEQUENCE</scope>
    <source>
        <strain evidence="1">JY119</strain>
    </source>
</reference>
<organism evidence="1 2">
    <name type="scientific">Zalaria obscura</name>
    <dbReference type="NCBI Taxonomy" id="2024903"/>
    <lineage>
        <taxon>Eukaryota</taxon>
        <taxon>Fungi</taxon>
        <taxon>Dikarya</taxon>
        <taxon>Ascomycota</taxon>
        <taxon>Pezizomycotina</taxon>
        <taxon>Dothideomycetes</taxon>
        <taxon>Dothideomycetidae</taxon>
        <taxon>Dothideales</taxon>
        <taxon>Zalariaceae</taxon>
        <taxon>Zalaria</taxon>
    </lineage>
</organism>
<comment type="caution">
    <text evidence="1">The sequence shown here is derived from an EMBL/GenBank/DDBJ whole genome shotgun (WGS) entry which is preliminary data.</text>
</comment>
<dbReference type="Proteomes" id="UP001320706">
    <property type="component" value="Unassembled WGS sequence"/>
</dbReference>
<evidence type="ECO:0000313" key="1">
    <source>
        <dbReference type="EMBL" id="KAK8203408.1"/>
    </source>
</evidence>
<protein>
    <submittedName>
        <fullName evidence="1">Uncharacterized protein</fullName>
    </submittedName>
</protein>
<keyword evidence="2" id="KW-1185">Reference proteome</keyword>
<gene>
    <name evidence="1" type="ORF">M8818_005299</name>
</gene>
<sequence>MNKLREEVGPIMKADGDGAFNYEQVKDLKYLKACLDEGMRRRPPVSMGLGREVPKGGATIAGHYVAEGVSVSVPAWSVHHDPAVFSDPFEYRPERWLETEGAQKKAMMDSFMPFSNKDASSALVEARIRDLTAQMPLDIIVCELVDVYFDQADWFFALLEPVYFKKIFSAWQTANAASDRQPDPACSDHFQVSALLFQIMAVALQFVPSTAFCISLLRVSDFASRDTLSERYSENGAQIMSALGNPNPTLTGVQHDQMRALWLKNNSRGKDAWFAMGDAIRLHSMVDRRVDALSPIFRARNATIEPYSPIPHLHEKRQQIRVTANNFLLALHRQHARTELQSREAAMCAALEILDAQQALFEAMGDKHYKCYMLSYYTIDAGIFLATLVAKHPPSDPKQAHAVDVALQRSIERLTWMVPRNKMAASAIPILEQHISRAGRRDTELVAAADDLSQASAGLEQASQPTTHTLSQNGPESHEIVSLEPMAFDALTP</sequence>